<evidence type="ECO:0000256" key="3">
    <source>
        <dbReference type="ARBA" id="ARBA00022475"/>
    </source>
</evidence>
<keyword evidence="6 7" id="KW-0472">Membrane</keyword>
<dbReference type="Pfam" id="PF01757">
    <property type="entry name" value="Acyl_transf_3"/>
    <property type="match status" value="1"/>
</dbReference>
<comment type="caution">
    <text evidence="9">The sequence shown here is derived from an EMBL/GenBank/DDBJ whole genome shotgun (WGS) entry which is preliminary data.</text>
</comment>
<keyword evidence="4 7" id="KW-0812">Transmembrane</keyword>
<dbReference type="EMBL" id="JAOUSE010000057">
    <property type="protein sequence ID" value="MCU9595503.1"/>
    <property type="molecule type" value="Genomic_DNA"/>
</dbReference>
<dbReference type="RefSeq" id="WP_263062200.1">
    <property type="nucleotide sequence ID" value="NZ_JAOUSE010000057.1"/>
</dbReference>
<comment type="similarity">
    <text evidence="2">Belongs to the acyltransferase 3 family.</text>
</comment>
<feature type="transmembrane region" description="Helical" evidence="7">
    <location>
        <begin position="150"/>
        <end position="167"/>
    </location>
</feature>
<evidence type="ECO:0000313" key="10">
    <source>
        <dbReference type="Proteomes" id="UP001208656"/>
    </source>
</evidence>
<name>A0ABT2WIJ8_9BACI</name>
<feature type="transmembrane region" description="Helical" evidence="7">
    <location>
        <begin position="308"/>
        <end position="341"/>
    </location>
</feature>
<gene>
    <name evidence="9" type="ORF">OEV82_13750</name>
</gene>
<dbReference type="InterPro" id="IPR002656">
    <property type="entry name" value="Acyl_transf_3_dom"/>
</dbReference>
<feature type="transmembrane region" description="Helical" evidence="7">
    <location>
        <begin position="125"/>
        <end position="143"/>
    </location>
</feature>
<feature type="domain" description="Acyltransferase 3" evidence="8">
    <location>
        <begin position="5"/>
        <end position="325"/>
    </location>
</feature>
<dbReference type="PANTHER" id="PTHR40074:SF2">
    <property type="entry name" value="O-ACETYLTRANSFERASE WECH"/>
    <property type="match status" value="1"/>
</dbReference>
<keyword evidence="9" id="KW-0012">Acyltransferase</keyword>
<feature type="transmembrane region" description="Helical" evidence="7">
    <location>
        <begin position="217"/>
        <end position="237"/>
    </location>
</feature>
<evidence type="ECO:0000256" key="5">
    <source>
        <dbReference type="ARBA" id="ARBA00022989"/>
    </source>
</evidence>
<evidence type="ECO:0000313" key="9">
    <source>
        <dbReference type="EMBL" id="MCU9595503.1"/>
    </source>
</evidence>
<comment type="subcellular location">
    <subcellularLocation>
        <location evidence="1">Cell membrane</location>
        <topology evidence="1">Multi-pass membrane protein</topology>
    </subcellularLocation>
</comment>
<feature type="transmembrane region" description="Helical" evidence="7">
    <location>
        <begin position="12"/>
        <end position="30"/>
    </location>
</feature>
<evidence type="ECO:0000256" key="1">
    <source>
        <dbReference type="ARBA" id="ARBA00004651"/>
    </source>
</evidence>
<evidence type="ECO:0000256" key="7">
    <source>
        <dbReference type="SAM" id="Phobius"/>
    </source>
</evidence>
<evidence type="ECO:0000256" key="6">
    <source>
        <dbReference type="ARBA" id="ARBA00023136"/>
    </source>
</evidence>
<organism evidence="9 10">
    <name type="scientific">Pallidibacillus thermolactis</name>
    <dbReference type="NCBI Taxonomy" id="251051"/>
    <lineage>
        <taxon>Bacteria</taxon>
        <taxon>Bacillati</taxon>
        <taxon>Bacillota</taxon>
        <taxon>Bacilli</taxon>
        <taxon>Bacillales</taxon>
        <taxon>Bacillaceae</taxon>
        <taxon>Pallidibacillus</taxon>
    </lineage>
</organism>
<sequence>MKFFYELNFIRGFACLMVVMVHVTASFYYFDEKQFNWLTMFLNQVSRFGTPLFAVIAGFLLFNQSFKGRFKVKRFVVSRTKKILIPFAIWSFVYLYYKSYVFPWQENGVKYADFFQLFLLGDAQYHLYFLIVVLQFYVLFLILQFVKTNQMLIFLTIVSFFVNYFFIRKPFDFGNEMLNTILQDRSSLFFWIFYFFLGGLFAMNWEKISQWVRENIILTMFIGFTIILFAIYEYHAFTQYSSTRVANLLYIPLFFLFLTAMYYLLGKFAKLREGLIKIGNLSMGIYLVHPLILLLLEEHFPFLFDRTRWIILAYFITVLLSILLVKLIQLLPFSSFIVTVAGDNKRKRIDKKELGQAS</sequence>
<feature type="transmembrane region" description="Helical" evidence="7">
    <location>
        <begin position="249"/>
        <end position="266"/>
    </location>
</feature>
<proteinExistence type="inferred from homology"/>
<dbReference type="GO" id="GO:0016746">
    <property type="term" value="F:acyltransferase activity"/>
    <property type="evidence" value="ECO:0007669"/>
    <property type="project" value="UniProtKB-KW"/>
</dbReference>
<keyword evidence="3" id="KW-1003">Cell membrane</keyword>
<feature type="transmembrane region" description="Helical" evidence="7">
    <location>
        <begin position="278"/>
        <end position="296"/>
    </location>
</feature>
<dbReference type="Proteomes" id="UP001208656">
    <property type="component" value="Unassembled WGS sequence"/>
</dbReference>
<evidence type="ECO:0000256" key="4">
    <source>
        <dbReference type="ARBA" id="ARBA00022692"/>
    </source>
</evidence>
<keyword evidence="9" id="KW-0808">Transferase</keyword>
<evidence type="ECO:0000256" key="2">
    <source>
        <dbReference type="ARBA" id="ARBA00007400"/>
    </source>
</evidence>
<feature type="transmembrane region" description="Helical" evidence="7">
    <location>
        <begin position="187"/>
        <end position="205"/>
    </location>
</feature>
<dbReference type="PANTHER" id="PTHR40074">
    <property type="entry name" value="O-ACETYLTRANSFERASE WECH"/>
    <property type="match status" value="1"/>
</dbReference>
<keyword evidence="5 7" id="KW-1133">Transmembrane helix</keyword>
<feature type="transmembrane region" description="Helical" evidence="7">
    <location>
        <begin position="45"/>
        <end position="62"/>
    </location>
</feature>
<evidence type="ECO:0000259" key="8">
    <source>
        <dbReference type="Pfam" id="PF01757"/>
    </source>
</evidence>
<accession>A0ABT2WIJ8</accession>
<reference evidence="9 10" key="1">
    <citation type="submission" date="2022-10" db="EMBL/GenBank/DDBJ databases">
        <title>Description of Fervidibacillus gen. nov. in the family Fervidibacillaceae fam. nov. with two species, Fervidibacillus albus sp. nov., and Fervidibacillus halotolerans sp. nov., isolated from tidal flat sediments.</title>
        <authorList>
            <person name="Kwon K.K."/>
            <person name="Yang S.-H."/>
        </authorList>
    </citation>
    <scope>NUCLEOTIDE SEQUENCE [LARGE SCALE GENOMIC DNA]</scope>
    <source>
        <strain evidence="9 10">DSM 23332</strain>
    </source>
</reference>
<protein>
    <submittedName>
        <fullName evidence="9">Acyltransferase</fullName>
    </submittedName>
</protein>
<keyword evidence="10" id="KW-1185">Reference proteome</keyword>
<feature type="transmembrane region" description="Helical" evidence="7">
    <location>
        <begin position="83"/>
        <end position="105"/>
    </location>
</feature>